<name>A0ABU6Q6Z0_9FABA</name>
<dbReference type="Gene3D" id="3.40.50.300">
    <property type="entry name" value="P-loop containing nucleotide triphosphate hydrolases"/>
    <property type="match status" value="1"/>
</dbReference>
<comment type="caution">
    <text evidence="4">The sequence shown here is derived from an EMBL/GenBank/DDBJ whole genome shotgun (WGS) entry which is preliminary data.</text>
</comment>
<evidence type="ECO:0000259" key="3">
    <source>
        <dbReference type="SMART" id="SM01086"/>
    </source>
</evidence>
<dbReference type="EMBL" id="JASCZI010000043">
    <property type="protein sequence ID" value="MED6107617.1"/>
    <property type="molecule type" value="Genomic_DNA"/>
</dbReference>
<gene>
    <name evidence="4" type="ORF">PIB30_015577</name>
</gene>
<evidence type="ECO:0000256" key="1">
    <source>
        <dbReference type="ARBA" id="ARBA00022741"/>
    </source>
</evidence>
<evidence type="ECO:0000313" key="4">
    <source>
        <dbReference type="EMBL" id="MED6107617.1"/>
    </source>
</evidence>
<dbReference type="PRINTS" id="PR00300">
    <property type="entry name" value="CLPPROTEASEA"/>
</dbReference>
<dbReference type="Pfam" id="PF10431">
    <property type="entry name" value="ClpB_D2-small"/>
    <property type="match status" value="2"/>
</dbReference>
<dbReference type="InterPro" id="IPR019489">
    <property type="entry name" value="Clp_ATPase_C"/>
</dbReference>
<feature type="domain" description="Clp ATPase C-terminal" evidence="3">
    <location>
        <begin position="288"/>
        <end position="386"/>
    </location>
</feature>
<dbReference type="InterPro" id="IPR001270">
    <property type="entry name" value="ClpA/B"/>
</dbReference>
<dbReference type="PANTHER" id="PTHR11638">
    <property type="entry name" value="ATP-DEPENDENT CLP PROTEASE"/>
    <property type="match status" value="1"/>
</dbReference>
<dbReference type="Gene3D" id="1.10.8.60">
    <property type="match status" value="2"/>
</dbReference>
<sequence length="390" mass="44110">MKIEGTLDAITLLANLKEEDKQYGARPVRRMIQEKVEDQLVERILRREFGKGDRIYIDTVSSSSFTKELYFMKLSNWGEVLHKRVVGQEHTVEAVVKVVQRSREVAGPKASFMFVGPRGVGKKELAKALACLLFNTEEALLLVNMSLYKEQNPVSRLKEFVSRNMQRDDRGSGGQLTEAVRHGSHSVILFHGIDKAHPQIQHEFLLPILKEGKIWDAEGRLVIDFTNAVVIMTSNVASDVILREAHNKPPYEELKKNAMAEAARSHSCFKPEFIKDTGIDEFIVFLPLSTHHIEAIVRLQLNKLEKNYASTNHKIKLEATLAAIKLLANLTDNDKKYGARSVVRVINKKVADQLVERINIRGEFESGDTIYIDTVTSSSSTQELSFKKLN</sequence>
<evidence type="ECO:0000256" key="2">
    <source>
        <dbReference type="ARBA" id="ARBA00022840"/>
    </source>
</evidence>
<dbReference type="PANTHER" id="PTHR11638:SF18">
    <property type="entry name" value="HEAT SHOCK PROTEIN 104"/>
    <property type="match status" value="1"/>
</dbReference>
<proteinExistence type="predicted"/>
<reference evidence="4 5" key="1">
    <citation type="journal article" date="2023" name="Plants (Basel)">
        <title>Bridging the Gap: Combining Genomics and Transcriptomics Approaches to Understand Stylosanthes scabra, an Orphan Legume from the Brazilian Caatinga.</title>
        <authorList>
            <person name="Ferreira-Neto J.R.C."/>
            <person name="da Silva M.D."/>
            <person name="Binneck E."/>
            <person name="de Melo N.F."/>
            <person name="da Silva R.H."/>
            <person name="de Melo A.L.T.M."/>
            <person name="Pandolfi V."/>
            <person name="Bustamante F.O."/>
            <person name="Brasileiro-Vidal A.C."/>
            <person name="Benko-Iseppon A.M."/>
        </authorList>
    </citation>
    <scope>NUCLEOTIDE SEQUENCE [LARGE SCALE GENOMIC DNA]</scope>
    <source>
        <tissue evidence="4">Leaves</tissue>
    </source>
</reference>
<dbReference type="InterPro" id="IPR027417">
    <property type="entry name" value="P-loop_NTPase"/>
</dbReference>
<dbReference type="SUPFAM" id="SSF52540">
    <property type="entry name" value="P-loop containing nucleoside triphosphate hydrolases"/>
    <property type="match status" value="1"/>
</dbReference>
<dbReference type="CDD" id="cd19499">
    <property type="entry name" value="RecA-like_ClpB_Hsp104-like"/>
    <property type="match status" value="1"/>
</dbReference>
<dbReference type="Proteomes" id="UP001341840">
    <property type="component" value="Unassembled WGS sequence"/>
</dbReference>
<keyword evidence="1" id="KW-0547">Nucleotide-binding</keyword>
<dbReference type="SMART" id="SM01086">
    <property type="entry name" value="ClpB_D2-small"/>
    <property type="match status" value="1"/>
</dbReference>
<dbReference type="InterPro" id="IPR003959">
    <property type="entry name" value="ATPase_AAA_core"/>
</dbReference>
<dbReference type="InterPro" id="IPR050130">
    <property type="entry name" value="ClpA_ClpB"/>
</dbReference>
<dbReference type="Pfam" id="PF07724">
    <property type="entry name" value="AAA_2"/>
    <property type="match status" value="1"/>
</dbReference>
<organism evidence="4 5">
    <name type="scientific">Stylosanthes scabra</name>
    <dbReference type="NCBI Taxonomy" id="79078"/>
    <lineage>
        <taxon>Eukaryota</taxon>
        <taxon>Viridiplantae</taxon>
        <taxon>Streptophyta</taxon>
        <taxon>Embryophyta</taxon>
        <taxon>Tracheophyta</taxon>
        <taxon>Spermatophyta</taxon>
        <taxon>Magnoliopsida</taxon>
        <taxon>eudicotyledons</taxon>
        <taxon>Gunneridae</taxon>
        <taxon>Pentapetalae</taxon>
        <taxon>rosids</taxon>
        <taxon>fabids</taxon>
        <taxon>Fabales</taxon>
        <taxon>Fabaceae</taxon>
        <taxon>Papilionoideae</taxon>
        <taxon>50 kb inversion clade</taxon>
        <taxon>dalbergioids sensu lato</taxon>
        <taxon>Dalbergieae</taxon>
        <taxon>Pterocarpus clade</taxon>
        <taxon>Stylosanthes</taxon>
    </lineage>
</organism>
<keyword evidence="2" id="KW-0067">ATP-binding</keyword>
<protein>
    <recommendedName>
        <fullName evidence="3">Clp ATPase C-terminal domain-containing protein</fullName>
    </recommendedName>
</protein>
<keyword evidence="5" id="KW-1185">Reference proteome</keyword>
<accession>A0ABU6Q6Z0</accession>
<evidence type="ECO:0000313" key="5">
    <source>
        <dbReference type="Proteomes" id="UP001341840"/>
    </source>
</evidence>